<reference evidence="3 4" key="1">
    <citation type="submission" date="2014-12" db="EMBL/GenBank/DDBJ databases">
        <title>16Stimator: statistical estimation of ribosomal gene copy numbers from draft genome assemblies.</title>
        <authorList>
            <person name="Perisin M.A."/>
            <person name="Vetter M."/>
            <person name="Gilbert J.A."/>
            <person name="Bergelson J."/>
        </authorList>
    </citation>
    <scope>NUCLEOTIDE SEQUENCE [LARGE SCALE GENOMIC DNA]</scope>
    <source>
        <strain evidence="3 4">MEDvA23</strain>
    </source>
</reference>
<proteinExistence type="predicted"/>
<evidence type="ECO:0000256" key="1">
    <source>
        <dbReference type="SAM" id="Coils"/>
    </source>
</evidence>
<keyword evidence="1" id="KW-0175">Coiled coil</keyword>
<accession>A0A0D0N299</accession>
<comment type="caution">
    <text evidence="3">The sequence shown here is derived from an EMBL/GenBank/DDBJ whole genome shotgun (WGS) entry which is preliminary data.</text>
</comment>
<protein>
    <submittedName>
        <fullName evidence="3">Uncharacterized protein</fullName>
    </submittedName>
</protein>
<sequence>MLHADRVRAQAGPLASHIIAPPVQAVRDDDRVEILRQELKRSEEQLQSLVRRKAERLIANDMQGANESEAQRLRTLDDIAGLKREIGMTSAVAGRAIALKPPAPQAKNRPTLNMDAAQAPWWDVYRSRTHAGLPVSRAGSTLSDYGARNAPELPTGVSP</sequence>
<feature type="coiled-coil region" evidence="1">
    <location>
        <begin position="25"/>
        <end position="56"/>
    </location>
</feature>
<dbReference type="Proteomes" id="UP000032067">
    <property type="component" value="Unassembled WGS sequence"/>
</dbReference>
<gene>
    <name evidence="3" type="ORF">RT97_05780</name>
</gene>
<feature type="region of interest" description="Disordered" evidence="2">
    <location>
        <begin position="134"/>
        <end position="159"/>
    </location>
</feature>
<evidence type="ECO:0000256" key="2">
    <source>
        <dbReference type="SAM" id="MobiDB-lite"/>
    </source>
</evidence>
<evidence type="ECO:0000313" key="3">
    <source>
        <dbReference type="EMBL" id="KIQ35470.1"/>
    </source>
</evidence>
<dbReference type="EMBL" id="JXQQ01000010">
    <property type="protein sequence ID" value="KIQ35470.1"/>
    <property type="molecule type" value="Genomic_DNA"/>
</dbReference>
<dbReference type="AlphaFoldDB" id="A0A0D0N299"/>
<organism evidence="3 4">
    <name type="scientific">Variovorax paradoxus</name>
    <dbReference type="NCBI Taxonomy" id="34073"/>
    <lineage>
        <taxon>Bacteria</taxon>
        <taxon>Pseudomonadati</taxon>
        <taxon>Pseudomonadota</taxon>
        <taxon>Betaproteobacteria</taxon>
        <taxon>Burkholderiales</taxon>
        <taxon>Comamonadaceae</taxon>
        <taxon>Variovorax</taxon>
    </lineage>
</organism>
<name>A0A0D0N299_VARPD</name>
<evidence type="ECO:0000313" key="4">
    <source>
        <dbReference type="Proteomes" id="UP000032067"/>
    </source>
</evidence>